<reference evidence="2 3" key="1">
    <citation type="submission" date="2022-06" db="EMBL/GenBank/DDBJ databases">
        <title>Genomic Encyclopedia of Archaeal and Bacterial Type Strains, Phase II (KMG-II): from individual species to whole genera.</title>
        <authorList>
            <person name="Goeker M."/>
        </authorList>
    </citation>
    <scope>NUCLEOTIDE SEQUENCE [LARGE SCALE GENOMIC DNA]</scope>
    <source>
        <strain evidence="2 3">DSM 44255</strain>
    </source>
</reference>
<sequence>MSSVAQLKVLREVLSYLPGEVCAWSHKELPAACVARGLPEPELGPEHKKIDRATASFDAVANVDLPGVARTVLALGVMDAARRNLVQDALWALEGHPPVPERARRDIARSLGGVELFREFGRLERLLDGLWVLDSDPFGELFGTGRSLRRELEQHMGRNDDWDAGELFTRVGAYEASDRRFGLFLEGLASSANVPDEEVQRGFVAAVQPHLRGIGLELRETSESGGYPVFTLVVARSTRGRPKNLLFASLGKPDLRIVDALDNDIEIVGDTDGLIDYDLPVGSDGLRWRDLQDWWRETRGHDTDEEAKRTLYTRLLASLPEDSPIYPGHHPQRLLFHLYNAIYEKCIPGLPALLPEIWLHWDPRTVRARGAQAFRHHRMDFLLLLPNSVRVVVEVDGQHHYATGGYPDPAAYAANMKADRDLKLKGYEVFRFGADELRDEHRARGLVEAFFRDLFTCYRVPVPTPTPSTL</sequence>
<dbReference type="InterPro" id="IPR041427">
    <property type="entry name" value="AbiJ-NTD3"/>
</dbReference>
<evidence type="ECO:0000313" key="3">
    <source>
        <dbReference type="Proteomes" id="UP001205185"/>
    </source>
</evidence>
<gene>
    <name evidence="2" type="ORF">LV75_000463</name>
</gene>
<evidence type="ECO:0000313" key="2">
    <source>
        <dbReference type="EMBL" id="MCP2267981.1"/>
    </source>
</evidence>
<comment type="caution">
    <text evidence="2">The sequence shown here is derived from an EMBL/GenBank/DDBJ whole genome shotgun (WGS) entry which is preliminary data.</text>
</comment>
<protein>
    <recommendedName>
        <fullName evidence="1">AbiJ-NTD3 domain-containing protein</fullName>
    </recommendedName>
</protein>
<organism evidence="2 3">
    <name type="scientific">Actinokineospora diospyrosa</name>
    <dbReference type="NCBI Taxonomy" id="103728"/>
    <lineage>
        <taxon>Bacteria</taxon>
        <taxon>Bacillati</taxon>
        <taxon>Actinomycetota</taxon>
        <taxon>Actinomycetes</taxon>
        <taxon>Pseudonocardiales</taxon>
        <taxon>Pseudonocardiaceae</taxon>
        <taxon>Actinokineospora</taxon>
    </lineage>
</organism>
<name>A0ABT1I5Y2_9PSEU</name>
<dbReference type="Proteomes" id="UP001205185">
    <property type="component" value="Unassembled WGS sequence"/>
</dbReference>
<feature type="domain" description="AbiJ-NTD3" evidence="1">
    <location>
        <begin position="99"/>
        <end position="262"/>
    </location>
</feature>
<proteinExistence type="predicted"/>
<accession>A0ABT1I5Y2</accession>
<evidence type="ECO:0000259" key="1">
    <source>
        <dbReference type="Pfam" id="PF18860"/>
    </source>
</evidence>
<keyword evidence="3" id="KW-1185">Reference proteome</keyword>
<dbReference type="Pfam" id="PF18860">
    <property type="entry name" value="AbiJ_NTD3"/>
    <property type="match status" value="1"/>
</dbReference>
<dbReference type="RefSeq" id="WP_253884906.1">
    <property type="nucleotide sequence ID" value="NZ_BAAAVB010000026.1"/>
</dbReference>
<dbReference type="EMBL" id="JAMTCO010000001">
    <property type="protein sequence ID" value="MCP2267981.1"/>
    <property type="molecule type" value="Genomic_DNA"/>
</dbReference>